<dbReference type="AlphaFoldDB" id="A0A5C7J634"/>
<accession>A0A5C7J634</accession>
<feature type="domain" description="Integrase catalytic" evidence="1">
    <location>
        <begin position="264"/>
        <end position="472"/>
    </location>
</feature>
<reference evidence="2 3" key="1">
    <citation type="submission" date="2018-09" db="EMBL/GenBank/DDBJ databases">
        <title>Metagenome Assembled Genomes from an Advanced Water Purification Facility.</title>
        <authorList>
            <person name="Stamps B.W."/>
            <person name="Spear J.R."/>
        </authorList>
    </citation>
    <scope>NUCLEOTIDE SEQUENCE [LARGE SCALE GENOMIC DNA]</scope>
    <source>
        <strain evidence="2">Bin_63_2</strain>
    </source>
</reference>
<organism evidence="2 3">
    <name type="scientific">Candidatus Dojkabacteria bacterium</name>
    <dbReference type="NCBI Taxonomy" id="2099670"/>
    <lineage>
        <taxon>Bacteria</taxon>
        <taxon>Candidatus Dojkabacteria</taxon>
    </lineage>
</organism>
<proteinExistence type="predicted"/>
<name>A0A5C7J634_9BACT</name>
<dbReference type="InterPro" id="IPR012337">
    <property type="entry name" value="RNaseH-like_sf"/>
</dbReference>
<dbReference type="InterPro" id="IPR001584">
    <property type="entry name" value="Integrase_cat-core"/>
</dbReference>
<dbReference type="GO" id="GO:0003676">
    <property type="term" value="F:nucleic acid binding"/>
    <property type="evidence" value="ECO:0007669"/>
    <property type="project" value="InterPro"/>
</dbReference>
<sequence>MSEISLLDVGLLVNIEGIDFECVEKIGEALKFRSFDGMVFKELAIPDLTLSIATQKISVIRGKVTPSAIDTEDQEQIKVPSLVALSKKNQEIVDIRSAFVLGVLKRGITRGQLRKLAEAAIEIAVELNKMRRKGAEKIEPPSVQSLSRWMKSYQKGGRSVEFLIPRSAFRERSKRIAKENEGLISEAIEEKLLNEGVGKYSEIYSVYCDKVNKINHDREERGEGKIELVDRSTLIRRILDIPSFERDAALHGVQAARTNHRVATGKLPSGFALEFVEIDHGQLDLYVIDDILMIPLGIPWLTVLRDRHTGIILGLYISFRKTSLQSIFGGVRHSITPHNRVAELWPDVSSPWPSGFGYTYVMDRGADFISPRLRLAIRHLGSDVQYCERRIAWQKGPVERYIGVTNSTLVESLPGRTYPFRKAPPGYDARSQAVLRFSTFVYLVHKWVAEVYHHKPHSRKLASPLERWSVSVAAMPVPAVPTAEALVVMTGEAHTRKISQEGLIHNWLTYTSPVLQDICNDLGRVSVQFIPNAENLGFGMAIDPRDKRTFRVECTTPEYASGLSEVQHAYIRRNTKVELRSKDAITHLMRTRNEIQETLADEILNKDSADKVRLYRAAIHAGIDSTSILNGAPRSVADLLKVAAAARKDAGVKAATEGGGAGSNDVPHFDWL</sequence>
<evidence type="ECO:0000313" key="2">
    <source>
        <dbReference type="EMBL" id="TXG76981.1"/>
    </source>
</evidence>
<dbReference type="PROSITE" id="PS50994">
    <property type="entry name" value="INTEGRASE"/>
    <property type="match status" value="1"/>
</dbReference>
<dbReference type="SUPFAM" id="SSF53098">
    <property type="entry name" value="Ribonuclease H-like"/>
    <property type="match status" value="1"/>
</dbReference>
<dbReference type="GO" id="GO:0015074">
    <property type="term" value="P:DNA integration"/>
    <property type="evidence" value="ECO:0007669"/>
    <property type="project" value="InterPro"/>
</dbReference>
<dbReference type="InterPro" id="IPR036397">
    <property type="entry name" value="RNaseH_sf"/>
</dbReference>
<comment type="caution">
    <text evidence="2">The sequence shown here is derived from an EMBL/GenBank/DDBJ whole genome shotgun (WGS) entry which is preliminary data.</text>
</comment>
<evidence type="ECO:0000313" key="3">
    <source>
        <dbReference type="Proteomes" id="UP000321026"/>
    </source>
</evidence>
<gene>
    <name evidence="2" type="ORF">E6Q11_03675</name>
</gene>
<evidence type="ECO:0000259" key="1">
    <source>
        <dbReference type="PROSITE" id="PS50994"/>
    </source>
</evidence>
<dbReference type="Proteomes" id="UP000321026">
    <property type="component" value="Unassembled WGS sequence"/>
</dbReference>
<protein>
    <submittedName>
        <fullName evidence="2">Transposase</fullName>
    </submittedName>
</protein>
<dbReference type="Gene3D" id="3.30.420.10">
    <property type="entry name" value="Ribonuclease H-like superfamily/Ribonuclease H"/>
    <property type="match status" value="1"/>
</dbReference>
<dbReference type="EMBL" id="SSDS01000058">
    <property type="protein sequence ID" value="TXG76981.1"/>
    <property type="molecule type" value="Genomic_DNA"/>
</dbReference>